<dbReference type="OrthoDB" id="5125733at2759"/>
<accession>A0A5N6U6L6</accession>
<protein>
    <recommendedName>
        <fullName evidence="3">Heterokaryon incompatibility domain-containing protein</fullName>
    </recommendedName>
</protein>
<evidence type="ECO:0000313" key="2">
    <source>
        <dbReference type="Proteomes" id="UP000325780"/>
    </source>
</evidence>
<sequence>MRPFQVSIKPETYTVVAEDYYDHALYRQPLGTRAWAFQERLLPPRTLSIGAGELFWDCFHCENASESFPGGLNDTKLPDLQTRFPLETLRTEEFKVAWYTLVEEYTTRELTYPEQDKLFALSAVSTWFERRMNDKFIAGHLRSTFPVCLAWRRNDEAWSQKSQKRKTGPETYWLETISQQRLRVPSWSWASVNVPLLILQMLRVDRTLKFIILTCDILKVYDARSVKDILYPALIIRTYSFKALWDSAQESLVTVRGNKRIPGIVTDEEDRDLTGDTAYYLIQPVTHHYLILERVEMNGMILHRRVGWAHTTRLKSSIHGEKELIVLI</sequence>
<name>A0A5N6U6L6_ASPAV</name>
<keyword evidence="2" id="KW-1185">Reference proteome</keyword>
<gene>
    <name evidence="1" type="ORF">BDV25DRAFT_136172</name>
</gene>
<dbReference type="AlphaFoldDB" id="A0A5N6U6L6"/>
<proteinExistence type="predicted"/>
<evidence type="ECO:0008006" key="3">
    <source>
        <dbReference type="Google" id="ProtNLM"/>
    </source>
</evidence>
<evidence type="ECO:0000313" key="1">
    <source>
        <dbReference type="EMBL" id="KAE8154248.1"/>
    </source>
</evidence>
<dbReference type="EMBL" id="ML742031">
    <property type="protein sequence ID" value="KAE8154248.1"/>
    <property type="molecule type" value="Genomic_DNA"/>
</dbReference>
<dbReference type="PANTHER" id="PTHR33112">
    <property type="entry name" value="DOMAIN PROTEIN, PUTATIVE-RELATED"/>
    <property type="match status" value="1"/>
</dbReference>
<dbReference type="Proteomes" id="UP000325780">
    <property type="component" value="Unassembled WGS sequence"/>
</dbReference>
<reference evidence="1 2" key="1">
    <citation type="submission" date="2019-04" db="EMBL/GenBank/DDBJ databases">
        <title>Friends and foes A comparative genomics study of 23 Aspergillus species from section Flavi.</title>
        <authorList>
            <consortium name="DOE Joint Genome Institute"/>
            <person name="Kjaerbolling I."/>
            <person name="Vesth T."/>
            <person name="Frisvad J.C."/>
            <person name="Nybo J.L."/>
            <person name="Theobald S."/>
            <person name="Kildgaard S."/>
            <person name="Isbrandt T."/>
            <person name="Kuo A."/>
            <person name="Sato A."/>
            <person name="Lyhne E.K."/>
            <person name="Kogle M.E."/>
            <person name="Wiebenga A."/>
            <person name="Kun R.S."/>
            <person name="Lubbers R.J."/>
            <person name="Makela M.R."/>
            <person name="Barry K."/>
            <person name="Chovatia M."/>
            <person name="Clum A."/>
            <person name="Daum C."/>
            <person name="Haridas S."/>
            <person name="He G."/>
            <person name="LaButti K."/>
            <person name="Lipzen A."/>
            <person name="Mondo S."/>
            <person name="Riley R."/>
            <person name="Salamov A."/>
            <person name="Simmons B.A."/>
            <person name="Magnuson J.K."/>
            <person name="Henrissat B."/>
            <person name="Mortensen U.H."/>
            <person name="Larsen T.O."/>
            <person name="Devries R.P."/>
            <person name="Grigoriev I.V."/>
            <person name="Machida M."/>
            <person name="Baker S.E."/>
            <person name="Andersen M.R."/>
        </authorList>
    </citation>
    <scope>NUCLEOTIDE SEQUENCE [LARGE SCALE GENOMIC DNA]</scope>
    <source>
        <strain evidence="1 2">IBT 18842</strain>
    </source>
</reference>
<organism evidence="1 2">
    <name type="scientific">Aspergillus avenaceus</name>
    <dbReference type="NCBI Taxonomy" id="36643"/>
    <lineage>
        <taxon>Eukaryota</taxon>
        <taxon>Fungi</taxon>
        <taxon>Dikarya</taxon>
        <taxon>Ascomycota</taxon>
        <taxon>Pezizomycotina</taxon>
        <taxon>Eurotiomycetes</taxon>
        <taxon>Eurotiomycetidae</taxon>
        <taxon>Eurotiales</taxon>
        <taxon>Aspergillaceae</taxon>
        <taxon>Aspergillus</taxon>
        <taxon>Aspergillus subgen. Circumdati</taxon>
    </lineage>
</organism>
<dbReference type="PANTHER" id="PTHR33112:SF16">
    <property type="entry name" value="HETEROKARYON INCOMPATIBILITY DOMAIN-CONTAINING PROTEIN"/>
    <property type="match status" value="1"/>
</dbReference>